<evidence type="ECO:0000256" key="1">
    <source>
        <dbReference type="ARBA" id="ARBA00022574"/>
    </source>
</evidence>
<evidence type="ECO:0000313" key="7">
    <source>
        <dbReference type="Proteomes" id="UP000658514"/>
    </source>
</evidence>
<dbReference type="InterPro" id="IPR011600">
    <property type="entry name" value="Pept_C14_caspase"/>
</dbReference>
<feature type="repeat" description="WD" evidence="3">
    <location>
        <begin position="824"/>
        <end position="858"/>
    </location>
</feature>
<evidence type="ECO:0000256" key="3">
    <source>
        <dbReference type="PROSITE-ProRule" id="PRU00221"/>
    </source>
</evidence>
<feature type="repeat" description="WD" evidence="3">
    <location>
        <begin position="999"/>
        <end position="1033"/>
    </location>
</feature>
<dbReference type="Pfam" id="PF00656">
    <property type="entry name" value="Peptidase_C14"/>
    <property type="match status" value="1"/>
</dbReference>
<keyword evidence="2" id="KW-0677">Repeat</keyword>
<dbReference type="Gene3D" id="3.40.50.1460">
    <property type="match status" value="1"/>
</dbReference>
<feature type="repeat" description="WD" evidence="3">
    <location>
        <begin position="874"/>
        <end position="901"/>
    </location>
</feature>
<gene>
    <name evidence="6" type="ORF">H6G24_30775</name>
</gene>
<dbReference type="EMBL" id="JACJQH010000068">
    <property type="protein sequence ID" value="MBD2199808.1"/>
    <property type="molecule type" value="Genomic_DNA"/>
</dbReference>
<feature type="domain" description="Novel STAND NTPase 1" evidence="5">
    <location>
        <begin position="259"/>
        <end position="668"/>
    </location>
</feature>
<dbReference type="InterPro" id="IPR015943">
    <property type="entry name" value="WD40/YVTN_repeat-like_dom_sf"/>
</dbReference>
<comment type="caution">
    <text evidence="6">The sequence shown here is derived from an EMBL/GenBank/DDBJ whole genome shotgun (WGS) entry which is preliminary data.</text>
</comment>
<keyword evidence="7" id="KW-1185">Reference proteome</keyword>
<dbReference type="InterPro" id="IPR027417">
    <property type="entry name" value="P-loop_NTPase"/>
</dbReference>
<dbReference type="InterPro" id="IPR020472">
    <property type="entry name" value="WD40_PAC1"/>
</dbReference>
<dbReference type="PROSITE" id="PS50294">
    <property type="entry name" value="WD_REPEATS_REGION"/>
    <property type="match status" value="8"/>
</dbReference>
<dbReference type="Pfam" id="PF20703">
    <property type="entry name" value="nSTAND1"/>
    <property type="match status" value="1"/>
</dbReference>
<proteinExistence type="predicted"/>
<dbReference type="PROSITE" id="PS00678">
    <property type="entry name" value="WD_REPEATS_1"/>
    <property type="match status" value="5"/>
</dbReference>
<dbReference type="InterPro" id="IPR036322">
    <property type="entry name" value="WD40_repeat_dom_sf"/>
</dbReference>
<dbReference type="InterPro" id="IPR029030">
    <property type="entry name" value="Caspase-like_dom_sf"/>
</dbReference>
<dbReference type="InterPro" id="IPR019775">
    <property type="entry name" value="WD40_repeat_CS"/>
</dbReference>
<dbReference type="InterPro" id="IPR001680">
    <property type="entry name" value="WD40_rpt"/>
</dbReference>
<evidence type="ECO:0000256" key="2">
    <source>
        <dbReference type="ARBA" id="ARBA00022737"/>
    </source>
</evidence>
<evidence type="ECO:0000259" key="5">
    <source>
        <dbReference type="Pfam" id="PF20703"/>
    </source>
</evidence>
<feature type="repeat" description="WD" evidence="3">
    <location>
        <begin position="957"/>
        <end position="991"/>
    </location>
</feature>
<dbReference type="SMART" id="SM00320">
    <property type="entry name" value="WD40"/>
    <property type="match status" value="8"/>
</dbReference>
<accession>A0ABR8AKK0</accession>
<dbReference type="Pfam" id="PF00400">
    <property type="entry name" value="WD40"/>
    <property type="match status" value="8"/>
</dbReference>
<evidence type="ECO:0000259" key="4">
    <source>
        <dbReference type="Pfam" id="PF00656"/>
    </source>
</evidence>
<dbReference type="SUPFAM" id="SSF52540">
    <property type="entry name" value="P-loop containing nucleoside triphosphate hydrolases"/>
    <property type="match status" value="1"/>
</dbReference>
<dbReference type="SUPFAM" id="SSF50978">
    <property type="entry name" value="WD40 repeat-like"/>
    <property type="match status" value="1"/>
</dbReference>
<dbReference type="RefSeq" id="WP_190550423.1">
    <property type="nucleotide sequence ID" value="NZ_CAWPNO010000104.1"/>
</dbReference>
<sequence length="1160" mass="128511">MARYALVIGIAKYDNFNNLPKAVDDAEKIAQLLRQYGRFDIQPLPGKLIESENLWQVTADKKLLGKELGQAVRLFLLEKAKGSEALIYFAGHGFEATSNTGITKGFLATSDCHKDGQNAIAFDDFNTLIAKSQLSSLVVLLDCCYAGSLLERSFIRSSFPIFNSKQDYCLITASRAFERAREDAEGGIFTKAVLKGLSQDKADDTTGEVNANDLMSFVSRELKGSGQEAIYMGGGRSIPLVFYRPKNPVKSGVVSDECPYRGLQAFEKEHAKFFFGRQKVVNLIQQKLTQANFIPIIGASGSGKSSVVLAGLIPQLNETEWQVLEPIKPGFEPLIKLRSAFQRFFPGAKNEKQLKELIEDKQNNLSAILENIPGSAKLLLVVDQFEEVFTGGASPQEKQRFIQLLTQVVDISDGRLAVVITMRADFLEPCLQYESLTQIIQVQAVYIGDLTGVDLKASITEPAKLQGHSVEEALLLKILQDVKQEPGFLPLLEFALTKLWDKRDRNKHQLTLEEYEKLGELTGALNLHAENVYHYQDFEEESPTQERNQQEKEWIRLIFLRLLRTGEGEKDTRQRQPKATILNIAGNDPNQQQQLRELLDGEAGLVKGRLLVTGKDETGEAWIDLAHEALIEGWQQFAQWRQQDRDLRRLRDRLADTRREWKNKGENDTYLMQGGLLAEVRDSWQQLQLYLQSPQKDKDFYKRSDAYEKDRIAELERALTESQLREKAVRVENLLPVQPLESLVLAIQAMGENHDKLPQQILAPIQYSLSRVTNKARVSIPLLGDEDVVRSVAISGDGQTIVSGGSDGTVRLWDIQGHPLAEFFQRHQGSVMSVAISSDGQTIVSGGSDGTVRLWDIQGHPLVEPFRGHKGVVVMSVAISADGQTIVSGGEDGTVRLWNLQGLPLAAPFCGHEHSVRYGGHVTSVAISADGQTIVSGSNDSTVRLWNLQGHPLGKPFCGHKDWVYSVAISADGQMIVSGGRDGTVRLWNFQGYPLAEPFRGYEGGVVSLAISPDGQKIVNGGDDVTVWLWNLQGHPLGEPFHGHKGAVNSVAISADGQTIVSGGDDGTVRLWNCQGFPLGEPLRGHEGAVNTVAISADGQTIVSGGEDGTVRLWRGGWRAWLQVCCDRLRYHPIFTNPPTEEAKAACEVCRKYVWDNENL</sequence>
<keyword evidence="1 3" id="KW-0853">WD repeat</keyword>
<reference evidence="6 7" key="1">
    <citation type="journal article" date="2020" name="ISME J.">
        <title>Comparative genomics reveals insights into cyanobacterial evolution and habitat adaptation.</title>
        <authorList>
            <person name="Chen M.Y."/>
            <person name="Teng W.K."/>
            <person name="Zhao L."/>
            <person name="Hu C.X."/>
            <person name="Zhou Y.K."/>
            <person name="Han B.P."/>
            <person name="Song L.R."/>
            <person name="Shu W.S."/>
        </authorList>
    </citation>
    <scope>NUCLEOTIDE SEQUENCE [LARGE SCALE GENOMIC DNA]</scope>
    <source>
        <strain evidence="6 7">FACHB-288</strain>
    </source>
</reference>
<dbReference type="PANTHER" id="PTHR19879:SF9">
    <property type="entry name" value="TRANSCRIPTION INITIATION FACTOR TFIID SUBUNIT 5"/>
    <property type="match status" value="1"/>
</dbReference>
<dbReference type="PRINTS" id="PR00320">
    <property type="entry name" value="GPROTEINBRPT"/>
</dbReference>
<feature type="repeat" description="WD" evidence="3">
    <location>
        <begin position="922"/>
        <end position="949"/>
    </location>
</feature>
<dbReference type="CDD" id="cd00200">
    <property type="entry name" value="WD40"/>
    <property type="match status" value="1"/>
</dbReference>
<protein>
    <submittedName>
        <fullName evidence="6">Caspase family protein</fullName>
    </submittedName>
</protein>
<dbReference type="InterPro" id="IPR049052">
    <property type="entry name" value="nSTAND1"/>
</dbReference>
<feature type="repeat" description="WD" evidence="3">
    <location>
        <begin position="1041"/>
        <end position="1073"/>
    </location>
</feature>
<dbReference type="Proteomes" id="UP000658514">
    <property type="component" value="Unassembled WGS sequence"/>
</dbReference>
<dbReference type="Gene3D" id="3.40.50.300">
    <property type="entry name" value="P-loop containing nucleotide triphosphate hydrolases"/>
    <property type="match status" value="1"/>
</dbReference>
<feature type="repeat" description="WD" evidence="3">
    <location>
        <begin position="782"/>
        <end position="816"/>
    </location>
</feature>
<dbReference type="Gene3D" id="2.130.10.10">
    <property type="entry name" value="YVTN repeat-like/Quinoprotein amine dehydrogenase"/>
    <property type="match status" value="2"/>
</dbReference>
<dbReference type="SUPFAM" id="SSF52129">
    <property type="entry name" value="Caspase-like"/>
    <property type="match status" value="1"/>
</dbReference>
<organism evidence="6 7">
    <name type="scientific">Calothrix parietina FACHB-288</name>
    <dbReference type="NCBI Taxonomy" id="2692896"/>
    <lineage>
        <taxon>Bacteria</taxon>
        <taxon>Bacillati</taxon>
        <taxon>Cyanobacteriota</taxon>
        <taxon>Cyanophyceae</taxon>
        <taxon>Nostocales</taxon>
        <taxon>Calotrichaceae</taxon>
        <taxon>Calothrix</taxon>
    </lineage>
</organism>
<name>A0ABR8AKK0_9CYAN</name>
<dbReference type="PANTHER" id="PTHR19879">
    <property type="entry name" value="TRANSCRIPTION INITIATION FACTOR TFIID"/>
    <property type="match status" value="1"/>
</dbReference>
<dbReference type="PROSITE" id="PS50082">
    <property type="entry name" value="WD_REPEATS_2"/>
    <property type="match status" value="8"/>
</dbReference>
<feature type="repeat" description="WD" evidence="3">
    <location>
        <begin position="1083"/>
        <end position="1114"/>
    </location>
</feature>
<feature type="domain" description="Peptidase C14 caspase" evidence="4">
    <location>
        <begin position="3"/>
        <end position="225"/>
    </location>
</feature>
<evidence type="ECO:0000313" key="6">
    <source>
        <dbReference type="EMBL" id="MBD2199808.1"/>
    </source>
</evidence>